<evidence type="ECO:0000313" key="2">
    <source>
        <dbReference type="EMBL" id="CDW46189.1"/>
    </source>
</evidence>
<organism evidence="2">
    <name type="scientific">Lepeophtheirus salmonis</name>
    <name type="common">Salmon louse</name>
    <name type="synonym">Caligus salmonis</name>
    <dbReference type="NCBI Taxonomy" id="72036"/>
    <lineage>
        <taxon>Eukaryota</taxon>
        <taxon>Metazoa</taxon>
        <taxon>Ecdysozoa</taxon>
        <taxon>Arthropoda</taxon>
        <taxon>Crustacea</taxon>
        <taxon>Multicrustacea</taxon>
        <taxon>Hexanauplia</taxon>
        <taxon>Copepoda</taxon>
        <taxon>Siphonostomatoida</taxon>
        <taxon>Caligidae</taxon>
        <taxon>Lepeophtheirus</taxon>
    </lineage>
</organism>
<feature type="transmembrane region" description="Helical" evidence="1">
    <location>
        <begin position="32"/>
        <end position="49"/>
    </location>
</feature>
<proteinExistence type="predicted"/>
<dbReference type="AlphaFoldDB" id="A0A0K2V6T1"/>
<reference evidence="2" key="1">
    <citation type="submission" date="2014-05" db="EMBL/GenBank/DDBJ databases">
        <authorList>
            <person name="Chronopoulou M."/>
        </authorList>
    </citation>
    <scope>NUCLEOTIDE SEQUENCE</scope>
    <source>
        <tissue evidence="2">Whole organism</tissue>
    </source>
</reference>
<sequence>MLKQYKHATVKLSIYYYLNLCIVQRLSIHSRVFVGIMIYLCLLLGPILYN</sequence>
<keyword evidence="1" id="KW-0812">Transmembrane</keyword>
<accession>A0A0K2V6T1</accession>
<dbReference type="EMBL" id="HACA01028828">
    <property type="protein sequence ID" value="CDW46189.1"/>
    <property type="molecule type" value="Transcribed_RNA"/>
</dbReference>
<evidence type="ECO:0000256" key="1">
    <source>
        <dbReference type="SAM" id="Phobius"/>
    </source>
</evidence>
<name>A0A0K2V6T1_LEPSM</name>
<keyword evidence="1" id="KW-1133">Transmembrane helix</keyword>
<keyword evidence="1" id="KW-0472">Membrane</keyword>
<protein>
    <submittedName>
        <fullName evidence="2">Uncharacterized protein</fullName>
    </submittedName>
</protein>